<gene>
    <name evidence="1" type="ORF">SARC_15693</name>
</gene>
<evidence type="ECO:0000313" key="2">
    <source>
        <dbReference type="Proteomes" id="UP000054560"/>
    </source>
</evidence>
<sequence length="63" mass="7260">RSDKFVMEVALSMRGFGFSLLDLKPSEVAYVALSDFNMSYNQTTFHQTVEMSVGDFQVRVVWF</sequence>
<keyword evidence="2" id="KW-1185">Reference proteome</keyword>
<evidence type="ECO:0000313" key="1">
    <source>
        <dbReference type="EMBL" id="KNC71765.1"/>
    </source>
</evidence>
<proteinExistence type="predicted"/>
<name>A0A0L0F4V7_9EUKA</name>
<dbReference type="AlphaFoldDB" id="A0A0L0F4V7"/>
<dbReference type="EMBL" id="KQ248165">
    <property type="protein sequence ID" value="KNC71765.1"/>
    <property type="molecule type" value="Genomic_DNA"/>
</dbReference>
<feature type="non-terminal residue" evidence="1">
    <location>
        <position position="1"/>
    </location>
</feature>
<organism evidence="1 2">
    <name type="scientific">Sphaeroforma arctica JP610</name>
    <dbReference type="NCBI Taxonomy" id="667725"/>
    <lineage>
        <taxon>Eukaryota</taxon>
        <taxon>Ichthyosporea</taxon>
        <taxon>Ichthyophonida</taxon>
        <taxon>Sphaeroforma</taxon>
    </lineage>
</organism>
<reference evidence="1 2" key="1">
    <citation type="submission" date="2011-02" db="EMBL/GenBank/DDBJ databases">
        <title>The Genome Sequence of Sphaeroforma arctica JP610.</title>
        <authorList>
            <consortium name="The Broad Institute Genome Sequencing Platform"/>
            <person name="Russ C."/>
            <person name="Cuomo C."/>
            <person name="Young S.K."/>
            <person name="Zeng Q."/>
            <person name="Gargeya S."/>
            <person name="Alvarado L."/>
            <person name="Berlin A."/>
            <person name="Chapman S.B."/>
            <person name="Chen Z."/>
            <person name="Freedman E."/>
            <person name="Gellesch M."/>
            <person name="Goldberg J."/>
            <person name="Griggs A."/>
            <person name="Gujja S."/>
            <person name="Heilman E."/>
            <person name="Heiman D."/>
            <person name="Howarth C."/>
            <person name="Mehta T."/>
            <person name="Neiman D."/>
            <person name="Pearson M."/>
            <person name="Roberts A."/>
            <person name="Saif S."/>
            <person name="Shea T."/>
            <person name="Shenoy N."/>
            <person name="Sisk P."/>
            <person name="Stolte C."/>
            <person name="Sykes S."/>
            <person name="White J."/>
            <person name="Yandava C."/>
            <person name="Burger G."/>
            <person name="Gray M.W."/>
            <person name="Holland P.W.H."/>
            <person name="King N."/>
            <person name="Lang F.B.F."/>
            <person name="Roger A.J."/>
            <person name="Ruiz-Trillo I."/>
            <person name="Haas B."/>
            <person name="Nusbaum C."/>
            <person name="Birren B."/>
        </authorList>
    </citation>
    <scope>NUCLEOTIDE SEQUENCE [LARGE SCALE GENOMIC DNA]</scope>
    <source>
        <strain evidence="1 2">JP610</strain>
    </source>
</reference>
<accession>A0A0L0F4V7</accession>
<dbReference type="GeneID" id="25916197"/>
<dbReference type="RefSeq" id="XP_014145667.1">
    <property type="nucleotide sequence ID" value="XM_014290192.1"/>
</dbReference>
<protein>
    <submittedName>
        <fullName evidence="1">Uncharacterized protein</fullName>
    </submittedName>
</protein>
<dbReference type="Proteomes" id="UP000054560">
    <property type="component" value="Unassembled WGS sequence"/>
</dbReference>